<reference evidence="3" key="1">
    <citation type="submission" date="2022-01" db="EMBL/GenBank/DDBJ databases">
        <authorList>
            <person name="Wang Y."/>
        </authorList>
    </citation>
    <scope>NUCLEOTIDE SEQUENCE</scope>
    <source>
        <strain evidence="3">WB101</strain>
    </source>
</reference>
<dbReference type="InterPro" id="IPR006805">
    <property type="entry name" value="Anth_synth_I_N"/>
</dbReference>
<evidence type="ECO:0000259" key="2">
    <source>
        <dbReference type="Pfam" id="PF04715"/>
    </source>
</evidence>
<sequence>MKSSLKNKSIDELYGILGQYPLILLESQLAGHPSSGSSYIAAKPKRSITAYGSTIEIFENGDKKMFEMNPWDALQEFRKDKKSWLFGYFGYDLKNFVEDLESKNLPLSNTPDMYFMEPEILLKIEDSNVELLGYDFDWKPTLKSELPGSVEMEFQPLIGKDEYLETVKTIQQKIHQGDFYEMNYTIPLCGGYLGNPYWLYSRMREINPVPFGAFISHEKFSVCCASPERFLKKDGNSIRSEPIKGTAARSLDSELDKINRDELMNEKNRAENLMIVDLVRHDLSKVSKLGSVQVSKLYDVQTFGTVHQLISVVESTAKEHIDPVEIIKNCFPMGSMTGAPKIEVMKTADQLEMYKRGIYSGAIGYITPEDDFDFNVVIRTAILQDDSLFYPVGGAITSDSDPESEWEECMIKSRNVTEIFERELNL</sequence>
<dbReference type="InterPro" id="IPR015890">
    <property type="entry name" value="Chorismate_C"/>
</dbReference>
<gene>
    <name evidence="3" type="ORF">L6773_12320</name>
</gene>
<dbReference type="Proteomes" id="UP001165366">
    <property type="component" value="Unassembled WGS sequence"/>
</dbReference>
<accession>A0ABS9KEU5</accession>
<proteinExistence type="predicted"/>
<dbReference type="Pfam" id="PF04715">
    <property type="entry name" value="Anth_synt_I_N"/>
    <property type="match status" value="1"/>
</dbReference>
<evidence type="ECO:0000313" key="4">
    <source>
        <dbReference type="Proteomes" id="UP001165366"/>
    </source>
</evidence>
<protein>
    <submittedName>
        <fullName evidence="3">Anthranilate synthase component I family protein</fullName>
    </submittedName>
</protein>
<dbReference type="PANTHER" id="PTHR11236:SF50">
    <property type="entry name" value="AMINODEOXYCHORISMATE SYNTHASE COMPONENT 1"/>
    <property type="match status" value="1"/>
</dbReference>
<dbReference type="SUPFAM" id="SSF56322">
    <property type="entry name" value="ADC synthase"/>
    <property type="match status" value="1"/>
</dbReference>
<organism evidence="3 4">
    <name type="scientific">Rhodohalobacter sulfatireducens</name>
    <dbReference type="NCBI Taxonomy" id="2911366"/>
    <lineage>
        <taxon>Bacteria</taxon>
        <taxon>Pseudomonadati</taxon>
        <taxon>Balneolota</taxon>
        <taxon>Balneolia</taxon>
        <taxon>Balneolales</taxon>
        <taxon>Balneolaceae</taxon>
        <taxon>Rhodohalobacter</taxon>
    </lineage>
</organism>
<feature type="domain" description="Anthranilate synthase component I N-terminal" evidence="2">
    <location>
        <begin position="22"/>
        <end position="124"/>
    </location>
</feature>
<dbReference type="PANTHER" id="PTHR11236">
    <property type="entry name" value="AMINOBENZOATE/ANTHRANILATE SYNTHASE"/>
    <property type="match status" value="1"/>
</dbReference>
<keyword evidence="4" id="KW-1185">Reference proteome</keyword>
<evidence type="ECO:0000313" key="3">
    <source>
        <dbReference type="EMBL" id="MCG2589356.1"/>
    </source>
</evidence>
<dbReference type="InterPro" id="IPR019999">
    <property type="entry name" value="Anth_synth_I-like"/>
</dbReference>
<comment type="caution">
    <text evidence="3">The sequence shown here is derived from an EMBL/GenBank/DDBJ whole genome shotgun (WGS) entry which is preliminary data.</text>
</comment>
<dbReference type="Pfam" id="PF00425">
    <property type="entry name" value="Chorismate_bind"/>
    <property type="match status" value="1"/>
</dbReference>
<dbReference type="Gene3D" id="3.60.120.10">
    <property type="entry name" value="Anthranilate synthase"/>
    <property type="match status" value="1"/>
</dbReference>
<dbReference type="PRINTS" id="PR00095">
    <property type="entry name" value="ANTSNTHASEI"/>
</dbReference>
<evidence type="ECO:0000259" key="1">
    <source>
        <dbReference type="Pfam" id="PF00425"/>
    </source>
</evidence>
<reference evidence="3" key="2">
    <citation type="submission" date="2024-05" db="EMBL/GenBank/DDBJ databases">
        <title>Rhodohalobacter halophilus gen. nov., sp. nov., a moderately halophilic member of the family Balneolaceae.</title>
        <authorList>
            <person name="Xia J."/>
        </authorList>
    </citation>
    <scope>NUCLEOTIDE SEQUENCE</scope>
    <source>
        <strain evidence="3">WB101</strain>
    </source>
</reference>
<dbReference type="EMBL" id="JAKLWS010000015">
    <property type="protein sequence ID" value="MCG2589356.1"/>
    <property type="molecule type" value="Genomic_DNA"/>
</dbReference>
<dbReference type="RefSeq" id="WP_237854718.1">
    <property type="nucleotide sequence ID" value="NZ_JAKLWS010000015.1"/>
</dbReference>
<feature type="domain" description="Chorismate-utilising enzyme C-terminal" evidence="1">
    <location>
        <begin position="160"/>
        <end position="412"/>
    </location>
</feature>
<name>A0ABS9KEU5_9BACT</name>
<dbReference type="InterPro" id="IPR005801">
    <property type="entry name" value="ADC_synthase"/>
</dbReference>